<protein>
    <recommendedName>
        <fullName evidence="3">F-box domain-containing protein</fullName>
    </recommendedName>
</protein>
<evidence type="ECO:0000313" key="2">
    <source>
        <dbReference type="Proteomes" id="UP000320762"/>
    </source>
</evidence>
<sequence length="295" mass="32670">MTIEEVHPSEPDWIGRADVELVTIVSELPHLAALALRAWGTVNYKNFRALRDVLRSLCPVALELRCLRSIPPQLFAGARALRLDRVHIDRQAAQCICAPVALELCSILQNDFAALQLDVRKLTRLRLDGVPIEAGELMARSATTLQMLEVGTSIPAPQAPLPALRVLALRDLESVRQWLRAAPGTRHLIVHIALQVRLAVSKESGDLVAWSASTVPRGVMLDADTIAEGKALEVVTVVTYSGQVDKRQWQDVAVSRRYGENNVEIRCMRIPQSRVAPMISRPSLVDPDILDENWV</sequence>
<gene>
    <name evidence="1" type="ORF">BD626DRAFT_564175</name>
</gene>
<proteinExistence type="predicted"/>
<reference evidence="1 2" key="1">
    <citation type="journal article" date="2019" name="New Phytol.">
        <title>Comparative genomics reveals unique wood-decay strategies and fruiting body development in the Schizophyllaceae.</title>
        <authorList>
            <person name="Almasi E."/>
            <person name="Sahu N."/>
            <person name="Krizsan K."/>
            <person name="Balint B."/>
            <person name="Kovacs G.M."/>
            <person name="Kiss B."/>
            <person name="Cseklye J."/>
            <person name="Drula E."/>
            <person name="Henrissat B."/>
            <person name="Nagy I."/>
            <person name="Chovatia M."/>
            <person name="Adam C."/>
            <person name="LaButti K."/>
            <person name="Lipzen A."/>
            <person name="Riley R."/>
            <person name="Grigoriev I.V."/>
            <person name="Nagy L.G."/>
        </authorList>
    </citation>
    <scope>NUCLEOTIDE SEQUENCE [LARGE SCALE GENOMIC DNA]</scope>
    <source>
        <strain evidence="1 2">NL-1724</strain>
    </source>
</reference>
<evidence type="ECO:0008006" key="3">
    <source>
        <dbReference type="Google" id="ProtNLM"/>
    </source>
</evidence>
<dbReference type="EMBL" id="VDMD01000001">
    <property type="protein sequence ID" value="TRM70558.1"/>
    <property type="molecule type" value="Genomic_DNA"/>
</dbReference>
<evidence type="ECO:0000313" key="1">
    <source>
        <dbReference type="EMBL" id="TRM70558.1"/>
    </source>
</evidence>
<dbReference type="Proteomes" id="UP000320762">
    <property type="component" value="Unassembled WGS sequence"/>
</dbReference>
<comment type="caution">
    <text evidence="1">The sequence shown here is derived from an EMBL/GenBank/DDBJ whole genome shotgun (WGS) entry which is preliminary data.</text>
</comment>
<keyword evidence="2" id="KW-1185">Reference proteome</keyword>
<organism evidence="1 2">
    <name type="scientific">Schizophyllum amplum</name>
    <dbReference type="NCBI Taxonomy" id="97359"/>
    <lineage>
        <taxon>Eukaryota</taxon>
        <taxon>Fungi</taxon>
        <taxon>Dikarya</taxon>
        <taxon>Basidiomycota</taxon>
        <taxon>Agaricomycotina</taxon>
        <taxon>Agaricomycetes</taxon>
        <taxon>Agaricomycetidae</taxon>
        <taxon>Agaricales</taxon>
        <taxon>Schizophyllaceae</taxon>
        <taxon>Schizophyllum</taxon>
    </lineage>
</organism>
<name>A0A550D0J3_9AGAR</name>
<dbReference type="AlphaFoldDB" id="A0A550D0J3"/>
<accession>A0A550D0J3</accession>